<name>A0A346A3Z9_9HYPH</name>
<dbReference type="Proteomes" id="UP000254889">
    <property type="component" value="Chromosome"/>
</dbReference>
<proteinExistence type="predicted"/>
<keyword evidence="3" id="KW-1185">Reference proteome</keyword>
<dbReference type="KEGG" id="ptaw:DW352_06885"/>
<feature type="domain" description="DNA replication/recombination mediator RecO N-terminal" evidence="1">
    <location>
        <begin position="1"/>
        <end position="34"/>
    </location>
</feature>
<gene>
    <name evidence="2" type="ORF">DW352_06885</name>
</gene>
<dbReference type="Pfam" id="PF11967">
    <property type="entry name" value="RecO_N"/>
    <property type="match status" value="1"/>
</dbReference>
<organism evidence="2 3">
    <name type="scientific">Pseudolabrys taiwanensis</name>
    <dbReference type="NCBI Taxonomy" id="331696"/>
    <lineage>
        <taxon>Bacteria</taxon>
        <taxon>Pseudomonadati</taxon>
        <taxon>Pseudomonadota</taxon>
        <taxon>Alphaproteobacteria</taxon>
        <taxon>Hyphomicrobiales</taxon>
        <taxon>Xanthobacteraceae</taxon>
        <taxon>Pseudolabrys</taxon>
    </lineage>
</organism>
<dbReference type="AlphaFoldDB" id="A0A346A3Z9"/>
<evidence type="ECO:0000259" key="1">
    <source>
        <dbReference type="Pfam" id="PF11967"/>
    </source>
</evidence>
<dbReference type="EMBL" id="CP031417">
    <property type="protein sequence ID" value="AXK83896.1"/>
    <property type="molecule type" value="Genomic_DNA"/>
</dbReference>
<evidence type="ECO:0000313" key="2">
    <source>
        <dbReference type="EMBL" id="AXK83896.1"/>
    </source>
</evidence>
<reference evidence="2 3" key="1">
    <citation type="submission" date="2018-07" db="EMBL/GenBank/DDBJ databases">
        <authorList>
            <person name="Quirk P.G."/>
            <person name="Krulwich T.A."/>
        </authorList>
    </citation>
    <scope>NUCLEOTIDE SEQUENCE [LARGE SCALE GENOMIC DNA]</scope>
    <source>
        <strain evidence="2 3">CC-BB4</strain>
    </source>
</reference>
<evidence type="ECO:0000313" key="3">
    <source>
        <dbReference type="Proteomes" id="UP000254889"/>
    </source>
</evidence>
<dbReference type="OrthoDB" id="9797083at2"/>
<sequence length="49" mass="5445">MQWTDEGIVLGVKRHGEANAILDLMTRAQSIMRCVTTVFARGYHPATAQ</sequence>
<protein>
    <recommendedName>
        <fullName evidence="1">DNA replication/recombination mediator RecO N-terminal domain-containing protein</fullName>
    </recommendedName>
</protein>
<dbReference type="InterPro" id="IPR022572">
    <property type="entry name" value="DNA_rep/recomb_RecO_N"/>
</dbReference>
<accession>A0A346A3Z9</accession>